<feature type="compositionally biased region" description="Pro residues" evidence="1">
    <location>
        <begin position="128"/>
        <end position="142"/>
    </location>
</feature>
<proteinExistence type="predicted"/>
<dbReference type="EMBL" id="JBHSKP010000013">
    <property type="protein sequence ID" value="MFC5154042.1"/>
    <property type="molecule type" value="Genomic_DNA"/>
</dbReference>
<accession>A0ABW0AKG2</accession>
<evidence type="ECO:0000313" key="3">
    <source>
        <dbReference type="Proteomes" id="UP001596160"/>
    </source>
</evidence>
<keyword evidence="3" id="KW-1185">Reference proteome</keyword>
<evidence type="ECO:0000256" key="1">
    <source>
        <dbReference type="SAM" id="MobiDB-lite"/>
    </source>
</evidence>
<protein>
    <submittedName>
        <fullName evidence="2">Uncharacterized protein</fullName>
    </submittedName>
</protein>
<sequence>MTTPKPDLAAEILALHSHLREEHRLHQARIEPYLNPDREDIEEPDPYCDGPHLDMAIEAAETLGLAVDQLEHLIATNLQPAYALAFTGPDHQDGAGPSLSAACGTNPTCTAARGTCADPHHEQSWCPPSSPPSRPAPGPPAYRPSSPSRHPGR</sequence>
<comment type="caution">
    <text evidence="2">The sequence shown here is derived from an EMBL/GenBank/DDBJ whole genome shotgun (WGS) entry which is preliminary data.</text>
</comment>
<name>A0ABW0AKG2_9ACTN</name>
<reference evidence="3" key="1">
    <citation type="journal article" date="2019" name="Int. J. Syst. Evol. Microbiol.">
        <title>The Global Catalogue of Microorganisms (GCM) 10K type strain sequencing project: providing services to taxonomists for standard genome sequencing and annotation.</title>
        <authorList>
            <consortium name="The Broad Institute Genomics Platform"/>
            <consortium name="The Broad Institute Genome Sequencing Center for Infectious Disease"/>
            <person name="Wu L."/>
            <person name="Ma J."/>
        </authorList>
    </citation>
    <scope>NUCLEOTIDE SEQUENCE [LARGE SCALE GENOMIC DNA]</scope>
    <source>
        <strain evidence="3">PCU 266</strain>
    </source>
</reference>
<organism evidence="2 3">
    <name type="scientific">Streptomyces amakusaensis</name>
    <dbReference type="NCBI Taxonomy" id="67271"/>
    <lineage>
        <taxon>Bacteria</taxon>
        <taxon>Bacillati</taxon>
        <taxon>Actinomycetota</taxon>
        <taxon>Actinomycetes</taxon>
        <taxon>Kitasatosporales</taxon>
        <taxon>Streptomycetaceae</taxon>
        <taxon>Streptomyces</taxon>
    </lineage>
</organism>
<gene>
    <name evidence="2" type="ORF">ACFPRH_20110</name>
</gene>
<evidence type="ECO:0000313" key="2">
    <source>
        <dbReference type="EMBL" id="MFC5154042.1"/>
    </source>
</evidence>
<dbReference type="RefSeq" id="WP_344480407.1">
    <property type="nucleotide sequence ID" value="NZ_BAAASB010000014.1"/>
</dbReference>
<feature type="region of interest" description="Disordered" evidence="1">
    <location>
        <begin position="112"/>
        <end position="153"/>
    </location>
</feature>
<feature type="compositionally biased region" description="Low complexity" evidence="1">
    <location>
        <begin position="143"/>
        <end position="153"/>
    </location>
</feature>
<dbReference type="Proteomes" id="UP001596160">
    <property type="component" value="Unassembled WGS sequence"/>
</dbReference>